<dbReference type="AlphaFoldDB" id="A0A292Q1H6"/>
<evidence type="ECO:0000313" key="2">
    <source>
        <dbReference type="Proteomes" id="UP001412239"/>
    </source>
</evidence>
<evidence type="ECO:0000313" key="1">
    <source>
        <dbReference type="EMBL" id="CUS12583.1"/>
    </source>
</evidence>
<dbReference type="EMBL" id="LN890988">
    <property type="protein sequence ID" value="CUS12583.1"/>
    <property type="molecule type" value="Genomic_DNA"/>
</dbReference>
<proteinExistence type="predicted"/>
<gene>
    <name evidence="1" type="ORF">GSTUAT00003320001</name>
</gene>
<accession>A0A292Q1H6</accession>
<protein>
    <submittedName>
        <fullName evidence="1">Uncharacterized protein</fullName>
    </submittedName>
</protein>
<name>A0A292Q1H6_9PEZI</name>
<organism evidence="1 2">
    <name type="scientific">Tuber aestivum</name>
    <name type="common">summer truffle</name>
    <dbReference type="NCBI Taxonomy" id="59557"/>
    <lineage>
        <taxon>Eukaryota</taxon>
        <taxon>Fungi</taxon>
        <taxon>Dikarya</taxon>
        <taxon>Ascomycota</taxon>
        <taxon>Pezizomycotina</taxon>
        <taxon>Pezizomycetes</taxon>
        <taxon>Pezizales</taxon>
        <taxon>Tuberaceae</taxon>
        <taxon>Tuber</taxon>
    </lineage>
</organism>
<keyword evidence="2" id="KW-1185">Reference proteome</keyword>
<dbReference type="Proteomes" id="UP001412239">
    <property type="component" value="Unassembled WGS sequence"/>
</dbReference>
<reference evidence="1" key="1">
    <citation type="submission" date="2015-10" db="EMBL/GenBank/DDBJ databases">
        <authorList>
            <person name="Regsiter A."/>
            <person name="william w."/>
        </authorList>
    </citation>
    <scope>NUCLEOTIDE SEQUENCE</scope>
    <source>
        <strain evidence="1">Montdore</strain>
    </source>
</reference>
<sequence>MRHWGSHGLRGCVVRWIAWPGVCRRGGEERDFSGDRFAIWALCGFLKISLWGSNTLLEENLKLERLAVDDPSRGDLTVVCTCLSDLFPWYVGAGTCWPTIYCFSTNSHKAGEQKL</sequence>